<dbReference type="AlphaFoldDB" id="A0A4R5EVV5"/>
<dbReference type="Pfam" id="PF09136">
    <property type="entry name" value="Glucodextran_B"/>
    <property type="match status" value="1"/>
</dbReference>
<sequence length="789" mass="82914">MTPREIFFRIMCRRGLAALASGAALFGVTLLGFAQAAVAEADPMDAPPERVLFSEGDTIRGVVGTYLHDPDLWPVVLALNDIASPADLVPGIELVLPVAQVLAADSALLSSLQAIQKATAEGARIFAPTEIGSAIENRDTAMSRRETGSWRQVVSFAGVATGFAEQALDISIAQRDRAAEAVVSDVQGRVEGRAPAEPAWSERAQNDILVEFERLRTLSNSTTQVTFRDLSRLRLNPNSNATIQRMRSDPLTGGEVTKVSLVEGDFYALLNQLSDKTAFEIEVPGVETSTNSSDFWIKNDASGARFVNYDTPALEIARGGDLIVVGENEGVVLSGAGSQRAQVLDSPLLAAPAVGAILYTATAALDWAAQDGAEAYWLEVAGDPGFNQMKISEFGIGETGFLAEGLAPGRYHWRVAALDRLGLPGAWSTPRDFTLRVDNTPPFLTLLSPAGESILTAPQVEILGASEPDATLDLNGAPLDVARDGSFLASLPLVPGPNQITVVATDLAGNESTRSLSVVYRPAVAVEITLSGDIARVGRALATRSDVLSVMGQSTGAPGAEVVVRDAAGAEVLRTRVAETGGVSFTVPVDAAERGYRIEVLAPGGAVEGALDFTALRDGVPPEIVLDLPPPRATGEPVVQLTGQAADATGLTLAGTEVPLSAEGRFELSLTLEPGENAFELVVRDAVGNVAVTPLRMLYDIDPPEILSVDLGRNQGVDGPIEIRAEARDASGLRQAASFILTIDGAEVEGFLRCDSTSGICRASLPPQPGALQLIELVIEDYAGNAAYE</sequence>
<feature type="signal peptide" evidence="1">
    <location>
        <begin position="1"/>
        <end position="36"/>
    </location>
</feature>
<protein>
    <recommendedName>
        <fullName evidence="2">FecR protein domain-containing protein</fullName>
    </recommendedName>
</protein>
<dbReference type="Proteomes" id="UP000294662">
    <property type="component" value="Unassembled WGS sequence"/>
</dbReference>
<dbReference type="RefSeq" id="WP_132828450.1">
    <property type="nucleotide sequence ID" value="NZ_SMFP01000004.1"/>
</dbReference>
<feature type="chain" id="PRO_5020663658" description="FecR protein domain-containing protein" evidence="1">
    <location>
        <begin position="37"/>
        <end position="789"/>
    </location>
</feature>
<evidence type="ECO:0000313" key="3">
    <source>
        <dbReference type="EMBL" id="TDE39085.1"/>
    </source>
</evidence>
<dbReference type="EMBL" id="SMFP01000004">
    <property type="protein sequence ID" value="TDE39085.1"/>
    <property type="molecule type" value="Genomic_DNA"/>
</dbReference>
<evidence type="ECO:0000313" key="4">
    <source>
        <dbReference type="Proteomes" id="UP000294662"/>
    </source>
</evidence>
<evidence type="ECO:0000256" key="1">
    <source>
        <dbReference type="SAM" id="SignalP"/>
    </source>
</evidence>
<accession>A0A4R5EVV5</accession>
<keyword evidence="4" id="KW-1185">Reference proteome</keyword>
<dbReference type="OrthoDB" id="9813091at2"/>
<name>A0A4R5EVV5_9RHOB</name>
<keyword evidence="1" id="KW-0732">Signal</keyword>
<dbReference type="Pfam" id="PF04773">
    <property type="entry name" value="FecR"/>
    <property type="match status" value="1"/>
</dbReference>
<reference evidence="3 4" key="1">
    <citation type="submission" date="2019-03" db="EMBL/GenBank/DDBJ databases">
        <authorList>
            <person name="Zhang S."/>
        </authorList>
    </citation>
    <scope>NUCLEOTIDE SEQUENCE [LARGE SCALE GENOMIC DNA]</scope>
    <source>
        <strain evidence="3 4">S4J41</strain>
    </source>
</reference>
<proteinExistence type="predicted"/>
<evidence type="ECO:0000259" key="2">
    <source>
        <dbReference type="Pfam" id="PF04773"/>
    </source>
</evidence>
<dbReference type="InterPro" id="IPR013783">
    <property type="entry name" value="Ig-like_fold"/>
</dbReference>
<dbReference type="Gene3D" id="2.60.40.10">
    <property type="entry name" value="Immunoglobulins"/>
    <property type="match status" value="3"/>
</dbReference>
<organism evidence="3 4">
    <name type="scientific">Antarcticimicrobium sediminis</name>
    <dbReference type="NCBI Taxonomy" id="2546227"/>
    <lineage>
        <taxon>Bacteria</taxon>
        <taxon>Pseudomonadati</taxon>
        <taxon>Pseudomonadota</taxon>
        <taxon>Alphaproteobacteria</taxon>
        <taxon>Rhodobacterales</taxon>
        <taxon>Paracoccaceae</taxon>
        <taxon>Antarcticimicrobium</taxon>
    </lineage>
</organism>
<dbReference type="InterPro" id="IPR006860">
    <property type="entry name" value="FecR"/>
</dbReference>
<comment type="caution">
    <text evidence="3">The sequence shown here is derived from an EMBL/GenBank/DDBJ whole genome shotgun (WGS) entry which is preliminary data.</text>
</comment>
<gene>
    <name evidence="3" type="ORF">E1B25_08760</name>
</gene>
<feature type="domain" description="FecR protein" evidence="2">
    <location>
        <begin position="214"/>
        <end position="304"/>
    </location>
</feature>